<organism evidence="2 3">
    <name type="scientific">Streptoalloteichus tenebrarius (strain ATCC 17920 / DSM 40477 / JCM 4838 / CBS 697.72 / NBRC 16177 / NCIMB 11028 / NRRL B-12390 / A12253. 1 / ISP 5477)</name>
    <name type="common">Streptomyces tenebrarius</name>
    <dbReference type="NCBI Taxonomy" id="1933"/>
    <lineage>
        <taxon>Bacteria</taxon>
        <taxon>Bacillati</taxon>
        <taxon>Actinomycetota</taxon>
        <taxon>Actinomycetes</taxon>
        <taxon>Pseudonocardiales</taxon>
        <taxon>Pseudonocardiaceae</taxon>
        <taxon>Streptoalloteichus</taxon>
    </lineage>
</organism>
<dbReference type="InterPro" id="IPR001387">
    <property type="entry name" value="Cro/C1-type_HTH"/>
</dbReference>
<reference evidence="2 3" key="1">
    <citation type="submission" date="2022-06" db="EMBL/GenBank/DDBJ databases">
        <title>Genomic Encyclopedia of Archaeal and Bacterial Type Strains, Phase II (KMG-II): from individual species to whole genera.</title>
        <authorList>
            <person name="Goeker M."/>
        </authorList>
    </citation>
    <scope>NUCLEOTIDE SEQUENCE [LARGE SCALE GENOMIC DNA]</scope>
    <source>
        <strain evidence="2 3">DSM 40477</strain>
    </source>
</reference>
<evidence type="ECO:0000313" key="3">
    <source>
        <dbReference type="Proteomes" id="UP001205311"/>
    </source>
</evidence>
<dbReference type="InterPro" id="IPR043917">
    <property type="entry name" value="DUF5753"/>
</dbReference>
<feature type="domain" description="HTH cro/C1-type" evidence="1">
    <location>
        <begin position="25"/>
        <end position="79"/>
    </location>
</feature>
<name>A0ABT1I2J1_STRSD</name>
<dbReference type="PROSITE" id="PS50943">
    <property type="entry name" value="HTH_CROC1"/>
    <property type="match status" value="1"/>
</dbReference>
<dbReference type="Pfam" id="PF19054">
    <property type="entry name" value="DUF5753"/>
    <property type="match status" value="1"/>
</dbReference>
<dbReference type="InterPro" id="IPR010982">
    <property type="entry name" value="Lambda_DNA-bd_dom_sf"/>
</dbReference>
<dbReference type="Pfam" id="PF13560">
    <property type="entry name" value="HTH_31"/>
    <property type="match status" value="1"/>
</dbReference>
<evidence type="ECO:0000313" key="2">
    <source>
        <dbReference type="EMBL" id="MCP2261992.1"/>
    </source>
</evidence>
<evidence type="ECO:0000259" key="1">
    <source>
        <dbReference type="PROSITE" id="PS50943"/>
    </source>
</evidence>
<dbReference type="RefSeq" id="WP_253673623.1">
    <property type="nucleotide sequence ID" value="NZ_JAMTCP010000054.1"/>
</dbReference>
<comment type="caution">
    <text evidence="2">The sequence shown here is derived from an EMBL/GenBank/DDBJ whole genome shotgun (WGS) entry which is preliminary data.</text>
</comment>
<sequence length="291" mass="32880">MAESPPEAPPLLSPTVGRRWLAQEFRRLREAAGMTQADVAKRLRCASTKITHLESMRNPFNAVDLEIALPFLGVPPDQVEWYLRIWEASREKGWWDGNQAIPSWFSLYVGLEWGASEIHSWDLGHVQGLLQAPGYAEAVIRDGATVDDDTIKEQVATRLRRQEAMRRPEAPLRLHAILDESVLRRRVGSLDVMREQLRHLATLDGHPTITLQVMPFERGEHRGQLGSFTWLGFPQADDPGVVYVENQSGGLYLEKPEQLSEFRADFAELSRRALSTTASINLIRAILKELG</sequence>
<dbReference type="Gene3D" id="1.10.260.40">
    <property type="entry name" value="lambda repressor-like DNA-binding domains"/>
    <property type="match status" value="1"/>
</dbReference>
<accession>A0ABT1I2J1</accession>
<dbReference type="EMBL" id="JAMTCP010000054">
    <property type="protein sequence ID" value="MCP2261992.1"/>
    <property type="molecule type" value="Genomic_DNA"/>
</dbReference>
<dbReference type="SUPFAM" id="SSF47413">
    <property type="entry name" value="lambda repressor-like DNA-binding domains"/>
    <property type="match status" value="1"/>
</dbReference>
<proteinExistence type="predicted"/>
<gene>
    <name evidence="2" type="ORF">LX15_005723</name>
</gene>
<dbReference type="CDD" id="cd00093">
    <property type="entry name" value="HTH_XRE"/>
    <property type="match status" value="1"/>
</dbReference>
<protein>
    <submittedName>
        <fullName evidence="2">Helix-turn-helix domain-containing protein</fullName>
    </submittedName>
</protein>
<keyword evidence="3" id="KW-1185">Reference proteome</keyword>
<dbReference type="Proteomes" id="UP001205311">
    <property type="component" value="Unassembled WGS sequence"/>
</dbReference>
<dbReference type="SMART" id="SM00530">
    <property type="entry name" value="HTH_XRE"/>
    <property type="match status" value="1"/>
</dbReference>